<dbReference type="Proteomes" id="UP000252585">
    <property type="component" value="Unassembled WGS sequence"/>
</dbReference>
<dbReference type="OrthoDB" id="9909109at2"/>
<accession>A0A368X8U8</accession>
<name>A0A368X8U8_9BACI</name>
<protein>
    <submittedName>
        <fullName evidence="1">Uncharacterized protein</fullName>
    </submittedName>
</protein>
<sequence length="156" mass="17939">MHDFIENLKLMIIIWFWKLKKVWKKVTTRKSTIPTGPHPELSSKVTPIERDVYSRIFTDGFIEPEIFMNRQIAENIIKELPFNYHLPSETTLEVISDAASLPKATEKEEAVTPVKDTENMNEEQIAEDIQAKLPSNYAFPEPLLSNDEASHIRGVS</sequence>
<gene>
    <name evidence="1" type="ORF">DFR57_12226</name>
</gene>
<organism evidence="1 2">
    <name type="scientific">Saliterribacillus persicus</name>
    <dbReference type="NCBI Taxonomy" id="930114"/>
    <lineage>
        <taxon>Bacteria</taxon>
        <taxon>Bacillati</taxon>
        <taxon>Bacillota</taxon>
        <taxon>Bacilli</taxon>
        <taxon>Bacillales</taxon>
        <taxon>Bacillaceae</taxon>
        <taxon>Saliterribacillus</taxon>
    </lineage>
</organism>
<comment type="caution">
    <text evidence="1">The sequence shown here is derived from an EMBL/GenBank/DDBJ whole genome shotgun (WGS) entry which is preliminary data.</text>
</comment>
<dbReference type="RefSeq" id="WP_114354461.1">
    <property type="nucleotide sequence ID" value="NZ_QPJJ01000022.1"/>
</dbReference>
<dbReference type="AlphaFoldDB" id="A0A368X8U8"/>
<dbReference type="EMBL" id="QPJJ01000022">
    <property type="protein sequence ID" value="RCW62857.1"/>
    <property type="molecule type" value="Genomic_DNA"/>
</dbReference>
<keyword evidence="2" id="KW-1185">Reference proteome</keyword>
<evidence type="ECO:0000313" key="1">
    <source>
        <dbReference type="EMBL" id="RCW62857.1"/>
    </source>
</evidence>
<reference evidence="1 2" key="1">
    <citation type="submission" date="2018-07" db="EMBL/GenBank/DDBJ databases">
        <title>Genomic Encyclopedia of Type Strains, Phase IV (KMG-IV): sequencing the most valuable type-strain genomes for metagenomic binning, comparative biology and taxonomic classification.</title>
        <authorList>
            <person name="Goeker M."/>
        </authorList>
    </citation>
    <scope>NUCLEOTIDE SEQUENCE [LARGE SCALE GENOMIC DNA]</scope>
    <source>
        <strain evidence="1 2">DSM 27696</strain>
    </source>
</reference>
<proteinExistence type="predicted"/>
<evidence type="ECO:0000313" key="2">
    <source>
        <dbReference type="Proteomes" id="UP000252585"/>
    </source>
</evidence>